<keyword evidence="2" id="KW-0648">Protein biosynthesis</keyword>
<comment type="similarity">
    <text evidence="1 2">Belongs to the polypeptide deformylase family.</text>
</comment>
<dbReference type="GO" id="GO:0042586">
    <property type="term" value="F:peptide deformylase activity"/>
    <property type="evidence" value="ECO:0007669"/>
    <property type="project" value="UniProtKB-UniRule"/>
</dbReference>
<name>A0A235BZA4_UNCW3</name>
<reference evidence="3 4" key="1">
    <citation type="submission" date="2017-07" db="EMBL/GenBank/DDBJ databases">
        <title>Recovery of genomes from metagenomes via a dereplication, aggregation, and scoring strategy.</title>
        <authorList>
            <person name="Sieber C.M."/>
            <person name="Probst A.J."/>
            <person name="Sharrar A."/>
            <person name="Thomas B.C."/>
            <person name="Hess M."/>
            <person name="Tringe S.G."/>
            <person name="Banfield J.F."/>
        </authorList>
    </citation>
    <scope>NUCLEOTIDE SEQUENCE [LARGE SCALE GENOMIC DNA]</scope>
    <source>
        <strain evidence="3">JGI_Cruoil_03_44_89</strain>
    </source>
</reference>
<dbReference type="PIRSF" id="PIRSF004749">
    <property type="entry name" value="Pep_def"/>
    <property type="match status" value="1"/>
</dbReference>
<protein>
    <recommendedName>
        <fullName evidence="2">Peptide deformylase</fullName>
        <shortName evidence="2">PDF</shortName>
        <ecNumber evidence="2">3.5.1.88</ecNumber>
    </recommendedName>
    <alternativeName>
        <fullName evidence="2">Polypeptide deformylase</fullName>
    </alternativeName>
</protein>
<organism evidence="3 4">
    <name type="scientific">candidate division WOR-3 bacterium JGI_Cruoil_03_44_89</name>
    <dbReference type="NCBI Taxonomy" id="1973748"/>
    <lineage>
        <taxon>Bacteria</taxon>
        <taxon>Bacteria division WOR-3</taxon>
    </lineage>
</organism>
<dbReference type="Proteomes" id="UP000215215">
    <property type="component" value="Unassembled WGS sequence"/>
</dbReference>
<keyword evidence="2" id="KW-0408">Iron</keyword>
<comment type="caution">
    <text evidence="3">The sequence shown here is derived from an EMBL/GenBank/DDBJ whole genome shotgun (WGS) entry which is preliminary data.</text>
</comment>
<dbReference type="PRINTS" id="PR01576">
    <property type="entry name" value="PDEFORMYLASE"/>
</dbReference>
<sequence>MELTIRIYPDHVLREKSKPVSTFDERLQKIATSMTEFMQRLDGIGLAAPQIGILERIIVVDIGRGPLYIVNPEIIKSKGKEIFEEGCLSIPGASVQIKRPFLIEIRGCDIEGKEIHIKAKDLLARVIQHEIDHLQGKLIIDFLSKEALLKFNMNYNPTLPAFQVRGRE</sequence>
<feature type="binding site" evidence="2">
    <location>
        <position position="129"/>
    </location>
    <ligand>
        <name>Fe cation</name>
        <dbReference type="ChEBI" id="CHEBI:24875"/>
    </ligand>
</feature>
<evidence type="ECO:0000256" key="1">
    <source>
        <dbReference type="ARBA" id="ARBA00010759"/>
    </source>
</evidence>
<evidence type="ECO:0000313" key="4">
    <source>
        <dbReference type="Proteomes" id="UP000215215"/>
    </source>
</evidence>
<dbReference type="NCBIfam" id="NF001159">
    <property type="entry name" value="PRK00150.1-3"/>
    <property type="match status" value="1"/>
</dbReference>
<dbReference type="PANTHER" id="PTHR10458:SF22">
    <property type="entry name" value="PEPTIDE DEFORMYLASE"/>
    <property type="match status" value="1"/>
</dbReference>
<dbReference type="GO" id="GO:0046872">
    <property type="term" value="F:metal ion binding"/>
    <property type="evidence" value="ECO:0007669"/>
    <property type="project" value="UniProtKB-KW"/>
</dbReference>
<evidence type="ECO:0000256" key="2">
    <source>
        <dbReference type="HAMAP-Rule" id="MF_00163"/>
    </source>
</evidence>
<feature type="binding site" evidence="2">
    <location>
        <position position="133"/>
    </location>
    <ligand>
        <name>Fe cation</name>
        <dbReference type="ChEBI" id="CHEBI:24875"/>
    </ligand>
</feature>
<comment type="catalytic activity">
    <reaction evidence="2">
        <text>N-terminal N-formyl-L-methionyl-[peptide] + H2O = N-terminal L-methionyl-[peptide] + formate</text>
        <dbReference type="Rhea" id="RHEA:24420"/>
        <dbReference type="Rhea" id="RHEA-COMP:10639"/>
        <dbReference type="Rhea" id="RHEA-COMP:10640"/>
        <dbReference type="ChEBI" id="CHEBI:15377"/>
        <dbReference type="ChEBI" id="CHEBI:15740"/>
        <dbReference type="ChEBI" id="CHEBI:49298"/>
        <dbReference type="ChEBI" id="CHEBI:64731"/>
        <dbReference type="EC" id="3.5.1.88"/>
    </reaction>
</comment>
<dbReference type="HAMAP" id="MF_00163">
    <property type="entry name" value="Pep_deformylase"/>
    <property type="match status" value="1"/>
</dbReference>
<dbReference type="Pfam" id="PF01327">
    <property type="entry name" value="Pep_deformylase"/>
    <property type="match status" value="1"/>
</dbReference>
<accession>A0A235BZA4</accession>
<feature type="binding site" evidence="2">
    <location>
        <position position="87"/>
    </location>
    <ligand>
        <name>Fe cation</name>
        <dbReference type="ChEBI" id="CHEBI:24875"/>
    </ligand>
</feature>
<dbReference type="AlphaFoldDB" id="A0A235BZA4"/>
<evidence type="ECO:0000313" key="3">
    <source>
        <dbReference type="EMBL" id="OYD17611.1"/>
    </source>
</evidence>
<keyword evidence="2" id="KW-0479">Metal-binding</keyword>
<dbReference type="PANTHER" id="PTHR10458">
    <property type="entry name" value="PEPTIDE DEFORMYLASE"/>
    <property type="match status" value="1"/>
</dbReference>
<keyword evidence="2" id="KW-0378">Hydrolase</keyword>
<dbReference type="Gene3D" id="3.90.45.10">
    <property type="entry name" value="Peptide deformylase"/>
    <property type="match status" value="1"/>
</dbReference>
<dbReference type="NCBIfam" id="TIGR00079">
    <property type="entry name" value="pept_deformyl"/>
    <property type="match status" value="1"/>
</dbReference>
<dbReference type="InterPro" id="IPR023635">
    <property type="entry name" value="Peptide_deformylase"/>
</dbReference>
<feature type="active site" evidence="2">
    <location>
        <position position="130"/>
    </location>
</feature>
<dbReference type="GO" id="GO:0006412">
    <property type="term" value="P:translation"/>
    <property type="evidence" value="ECO:0007669"/>
    <property type="project" value="UniProtKB-UniRule"/>
</dbReference>
<gene>
    <name evidence="2 3" type="primary">def</name>
    <name evidence="3" type="ORF">CH333_00340</name>
</gene>
<dbReference type="EMBL" id="NOZQ01000003">
    <property type="protein sequence ID" value="OYD17611.1"/>
    <property type="molecule type" value="Genomic_DNA"/>
</dbReference>
<dbReference type="EC" id="3.5.1.88" evidence="2"/>
<proteinExistence type="inferred from homology"/>
<comment type="function">
    <text evidence="2">Removes the formyl group from the N-terminal Met of newly synthesized proteins. Requires at least a dipeptide for an efficient rate of reaction. N-terminal L-methionine is a prerequisite for activity but the enzyme has broad specificity at other positions.</text>
</comment>
<comment type="cofactor">
    <cofactor evidence="2">
        <name>Fe(2+)</name>
        <dbReference type="ChEBI" id="CHEBI:29033"/>
    </cofactor>
    <text evidence="2">Binds 1 Fe(2+) ion.</text>
</comment>
<dbReference type="CDD" id="cd00487">
    <property type="entry name" value="Pep_deformylase"/>
    <property type="match status" value="1"/>
</dbReference>
<dbReference type="InterPro" id="IPR036821">
    <property type="entry name" value="Peptide_deformylase_sf"/>
</dbReference>
<dbReference type="SUPFAM" id="SSF56420">
    <property type="entry name" value="Peptide deformylase"/>
    <property type="match status" value="1"/>
</dbReference>